<evidence type="ECO:0000256" key="6">
    <source>
        <dbReference type="ARBA" id="ARBA00022741"/>
    </source>
</evidence>
<comment type="subunit">
    <text evidence="12">Homodimer.</text>
</comment>
<evidence type="ECO:0000256" key="2">
    <source>
        <dbReference type="ARBA" id="ARBA00012035"/>
    </source>
</evidence>
<feature type="binding site" evidence="12">
    <location>
        <position position="262"/>
    </location>
    <ligand>
        <name>substrate</name>
    </ligand>
</feature>
<dbReference type="Gene3D" id="3.40.1190.20">
    <property type="match status" value="1"/>
</dbReference>
<feature type="binding site" evidence="12">
    <location>
        <begin position="9"/>
        <end position="11"/>
    </location>
    <ligand>
        <name>substrate</name>
    </ligand>
</feature>
<evidence type="ECO:0000313" key="14">
    <source>
        <dbReference type="EMBL" id="MEF2155535.1"/>
    </source>
</evidence>
<keyword evidence="12" id="KW-0963">Cytoplasm</keyword>
<keyword evidence="10 12" id="KW-0630">Potassium</keyword>
<comment type="function">
    <text evidence="12">Catalyzes the phosphorylation of ribose at O-5 in a reaction requiring ATP and magnesium. The resulting D-ribose-5-phosphate can then be used either for sythesis of nucleotides, histidine, and tryptophan, or as a component of the pentose phosphate pathway.</text>
</comment>
<accession>A0ABU7UYP4</accession>
<keyword evidence="9 12" id="KW-0460">Magnesium</keyword>
<evidence type="ECO:0000256" key="10">
    <source>
        <dbReference type="ARBA" id="ARBA00022958"/>
    </source>
</evidence>
<dbReference type="EMBL" id="JAZHBO010000001">
    <property type="protein sequence ID" value="MEF2155535.1"/>
    <property type="molecule type" value="Genomic_DNA"/>
</dbReference>
<comment type="catalytic activity">
    <reaction evidence="12">
        <text>D-ribose + ATP = D-ribose 5-phosphate + ADP + H(+)</text>
        <dbReference type="Rhea" id="RHEA:13697"/>
        <dbReference type="ChEBI" id="CHEBI:15378"/>
        <dbReference type="ChEBI" id="CHEBI:30616"/>
        <dbReference type="ChEBI" id="CHEBI:47013"/>
        <dbReference type="ChEBI" id="CHEBI:78346"/>
        <dbReference type="ChEBI" id="CHEBI:456216"/>
        <dbReference type="EC" id="2.7.1.15"/>
    </reaction>
</comment>
<feature type="active site" description="Proton acceptor" evidence="12">
    <location>
        <position position="262"/>
    </location>
</feature>
<name>A0ABU7UYP4_9GAMM</name>
<evidence type="ECO:0000256" key="11">
    <source>
        <dbReference type="ARBA" id="ARBA00023277"/>
    </source>
</evidence>
<keyword evidence="11 12" id="KW-0119">Carbohydrate metabolism</keyword>
<dbReference type="InterPro" id="IPR011877">
    <property type="entry name" value="Ribokinase"/>
</dbReference>
<feature type="binding site" evidence="12">
    <location>
        <position position="258"/>
    </location>
    <ligand>
        <name>K(+)</name>
        <dbReference type="ChEBI" id="CHEBI:29103"/>
    </ligand>
</feature>
<comment type="caution">
    <text evidence="14">The sequence shown here is derived from an EMBL/GenBank/DDBJ whole genome shotgun (WGS) entry which is preliminary data.</text>
</comment>
<dbReference type="RefSeq" id="WP_331703557.1">
    <property type="nucleotide sequence ID" value="NZ_JAZHBO010000001.1"/>
</dbReference>
<dbReference type="Proteomes" id="UP001356170">
    <property type="component" value="Unassembled WGS sequence"/>
</dbReference>
<proteinExistence type="inferred from homology"/>
<dbReference type="InterPro" id="IPR002139">
    <property type="entry name" value="Ribo/fructo_kinase"/>
</dbReference>
<protein>
    <recommendedName>
        <fullName evidence="3 12">Ribokinase</fullName>
        <shortName evidence="12">RK</shortName>
        <ecNumber evidence="2 12">2.7.1.15</ecNumber>
    </recommendedName>
</protein>
<feature type="binding site" evidence="12">
    <location>
        <position position="297"/>
    </location>
    <ligand>
        <name>K(+)</name>
        <dbReference type="ChEBI" id="CHEBI:29103"/>
    </ligand>
</feature>
<comment type="pathway">
    <text evidence="12">Carbohydrate metabolism; D-ribose degradation; D-ribose 5-phosphate from beta-D-ribopyranose: step 2/2.</text>
</comment>
<keyword evidence="15" id="KW-1185">Reference proteome</keyword>
<dbReference type="HAMAP" id="MF_01987">
    <property type="entry name" value="Ribokinase"/>
    <property type="match status" value="1"/>
</dbReference>
<comment type="caution">
    <text evidence="12">Lacks conserved residue(s) required for the propagation of feature annotation.</text>
</comment>
<keyword evidence="6 12" id="KW-0547">Nucleotide-binding</keyword>
<feature type="binding site" evidence="12">
    <location>
        <begin position="261"/>
        <end position="262"/>
    </location>
    <ligand>
        <name>ATP</name>
        <dbReference type="ChEBI" id="CHEBI:30616"/>
    </ligand>
</feature>
<feature type="binding site" evidence="12">
    <location>
        <position position="181"/>
    </location>
    <ligand>
        <name>ATP</name>
        <dbReference type="ChEBI" id="CHEBI:30616"/>
    </ligand>
</feature>
<keyword evidence="7 12" id="KW-0418">Kinase</keyword>
<evidence type="ECO:0000313" key="15">
    <source>
        <dbReference type="Proteomes" id="UP001356170"/>
    </source>
</evidence>
<comment type="similarity">
    <text evidence="12">Belongs to the carbohydrate kinase PfkB family. Ribokinase subfamily.</text>
</comment>
<evidence type="ECO:0000256" key="5">
    <source>
        <dbReference type="ARBA" id="ARBA00022723"/>
    </source>
</evidence>
<feature type="binding site" evidence="12">
    <location>
        <position position="299"/>
    </location>
    <ligand>
        <name>K(+)</name>
        <dbReference type="ChEBI" id="CHEBI:29103"/>
    </ligand>
</feature>
<feature type="domain" description="Carbohydrate kinase PfkB" evidence="13">
    <location>
        <begin position="2"/>
        <end position="306"/>
    </location>
</feature>
<dbReference type="SUPFAM" id="SSF53613">
    <property type="entry name" value="Ribokinase-like"/>
    <property type="match status" value="1"/>
</dbReference>
<evidence type="ECO:0000256" key="8">
    <source>
        <dbReference type="ARBA" id="ARBA00022840"/>
    </source>
</evidence>
<keyword evidence="8 12" id="KW-0067">ATP-binding</keyword>
<dbReference type="InterPro" id="IPR011611">
    <property type="entry name" value="PfkB_dom"/>
</dbReference>
<feature type="binding site" evidence="12">
    <location>
        <position position="135"/>
    </location>
    <ligand>
        <name>substrate</name>
    </ligand>
</feature>
<dbReference type="InterPro" id="IPR002173">
    <property type="entry name" value="Carboh/pur_kinase_PfkB_CS"/>
</dbReference>
<dbReference type="PANTHER" id="PTHR10584">
    <property type="entry name" value="SUGAR KINASE"/>
    <property type="match status" value="1"/>
</dbReference>
<comment type="activity regulation">
    <text evidence="12">Activated by a monovalent cation that binds near, but not in, the active site. The most likely occupant of the site in vivo is potassium. Ion binding induces a conformational change that may alter substrate affinity.</text>
</comment>
<dbReference type="PANTHER" id="PTHR10584:SF166">
    <property type="entry name" value="RIBOKINASE"/>
    <property type="match status" value="1"/>
</dbReference>
<evidence type="ECO:0000256" key="9">
    <source>
        <dbReference type="ARBA" id="ARBA00022842"/>
    </source>
</evidence>
<feature type="binding site" evidence="12">
    <location>
        <begin position="36"/>
        <end position="40"/>
    </location>
    <ligand>
        <name>substrate</name>
    </ligand>
</feature>
<organism evidence="14 15">
    <name type="scientific">Aquilutibacter rugosus</name>
    <dbReference type="NCBI Taxonomy" id="3115820"/>
    <lineage>
        <taxon>Bacteria</taxon>
        <taxon>Pseudomonadati</taxon>
        <taxon>Pseudomonadota</taxon>
        <taxon>Gammaproteobacteria</taxon>
        <taxon>Lysobacterales</taxon>
        <taxon>Lysobacteraceae</taxon>
        <taxon>Aquilutibacter</taxon>
    </lineage>
</organism>
<dbReference type="EC" id="2.7.1.15" evidence="2 12"/>
<keyword evidence="5 12" id="KW-0479">Metal-binding</keyword>
<dbReference type="GO" id="GO:0004747">
    <property type="term" value="F:ribokinase activity"/>
    <property type="evidence" value="ECO:0007669"/>
    <property type="project" value="UniProtKB-EC"/>
</dbReference>
<gene>
    <name evidence="12" type="primary">rbsK</name>
    <name evidence="14" type="ORF">V3390_04715</name>
</gene>
<evidence type="ECO:0000256" key="12">
    <source>
        <dbReference type="HAMAP-Rule" id="MF_01987"/>
    </source>
</evidence>
<keyword evidence="4 12" id="KW-0808">Transferase</keyword>
<feature type="binding site" evidence="12">
    <location>
        <position position="294"/>
    </location>
    <ligand>
        <name>K(+)</name>
        <dbReference type="ChEBI" id="CHEBI:29103"/>
    </ligand>
</feature>
<dbReference type="PRINTS" id="PR00990">
    <property type="entry name" value="RIBOKINASE"/>
</dbReference>
<feature type="binding site" evidence="12">
    <location>
        <begin position="222"/>
        <end position="227"/>
    </location>
    <ligand>
        <name>ATP</name>
        <dbReference type="ChEBI" id="CHEBI:30616"/>
    </ligand>
</feature>
<comment type="subcellular location">
    <subcellularLocation>
        <location evidence="12">Cytoplasm</location>
    </subcellularLocation>
</comment>
<comment type="similarity">
    <text evidence="1">Belongs to the carbohydrate kinase pfkB family.</text>
</comment>
<dbReference type="CDD" id="cd01174">
    <property type="entry name" value="ribokinase"/>
    <property type="match status" value="1"/>
</dbReference>
<feature type="binding site" evidence="12">
    <location>
        <position position="256"/>
    </location>
    <ligand>
        <name>K(+)</name>
        <dbReference type="ChEBI" id="CHEBI:29103"/>
    </ligand>
</feature>
<feature type="binding site" evidence="12">
    <location>
        <position position="303"/>
    </location>
    <ligand>
        <name>K(+)</name>
        <dbReference type="ChEBI" id="CHEBI:29103"/>
    </ligand>
</feature>
<sequence length="319" mass="33145">MVCIVGSFNVDHVWRCETLPMAGQTLHGEYSTGPGGKGFNQAIASARCGVSSHFICALGDDAGAAWARELAAQSHLQLIAKQSVHPTGTAGIWVDARAHNAILISAGANADLDPTFVLQHAAELQGARVVLAQLETPLPSVTQALRLAHGAGALTVLNPAPAPLSHLPSALLEACTVITPNETELARLVPDLDPTADIKALPDAELHALCRRALPQGTVVVTLGDHGCFVSHAQAQLHGDRATHYRAAAYPAQAIDTTGAGDAFNGALCASLAQRSELPFAEHVQWACAYAAFSTEQPGAALSMPDPAAVAQRYGIAFT</sequence>
<reference evidence="14 15" key="1">
    <citation type="submission" date="2024-01" db="EMBL/GenBank/DDBJ databases">
        <title>Novel species of the genus Luteimonas isolated from rivers.</title>
        <authorList>
            <person name="Lu H."/>
        </authorList>
    </citation>
    <scope>NUCLEOTIDE SEQUENCE [LARGE SCALE GENOMIC DNA]</scope>
    <source>
        <strain evidence="14 15">FXH3W</strain>
    </source>
</reference>
<evidence type="ECO:0000259" key="13">
    <source>
        <dbReference type="Pfam" id="PF00294"/>
    </source>
</evidence>
<dbReference type="Pfam" id="PF00294">
    <property type="entry name" value="PfkB"/>
    <property type="match status" value="1"/>
</dbReference>
<comment type="cofactor">
    <cofactor evidence="12">
        <name>Mg(2+)</name>
        <dbReference type="ChEBI" id="CHEBI:18420"/>
    </cofactor>
    <text evidence="12">Requires a divalent cation, most likely magnesium in vivo, as an electrophilic catalyst to aid phosphoryl group transfer. It is the chelate of the metal and the nucleotide that is the actual substrate.</text>
</comment>
<dbReference type="PROSITE" id="PS00583">
    <property type="entry name" value="PFKB_KINASES_1"/>
    <property type="match status" value="1"/>
</dbReference>
<evidence type="ECO:0000256" key="7">
    <source>
        <dbReference type="ARBA" id="ARBA00022777"/>
    </source>
</evidence>
<evidence type="ECO:0000256" key="3">
    <source>
        <dbReference type="ARBA" id="ARBA00016943"/>
    </source>
</evidence>
<dbReference type="InterPro" id="IPR029056">
    <property type="entry name" value="Ribokinase-like"/>
</dbReference>
<evidence type="ECO:0000256" key="4">
    <source>
        <dbReference type="ARBA" id="ARBA00022679"/>
    </source>
</evidence>
<evidence type="ECO:0000256" key="1">
    <source>
        <dbReference type="ARBA" id="ARBA00005380"/>
    </source>
</evidence>